<reference evidence="2" key="1">
    <citation type="submission" date="2025-08" db="UniProtKB">
        <authorList>
            <consortium name="RefSeq"/>
        </authorList>
    </citation>
    <scope>IDENTIFICATION</scope>
    <source>
        <tissue evidence="2">Gonad</tissue>
    </source>
</reference>
<proteinExistence type="predicted"/>
<protein>
    <submittedName>
        <fullName evidence="2">Uncharacterized protein LOC109482846</fullName>
    </submittedName>
</protein>
<keyword evidence="1" id="KW-1185">Reference proteome</keyword>
<name>A0A6P5AD75_BRABE</name>
<dbReference type="Proteomes" id="UP000515135">
    <property type="component" value="Unplaced"/>
</dbReference>
<accession>A0A6P5AD75</accession>
<sequence>MSSYKDDIVGVSTFLNPLDPVLVEVATDGGSVIQVQGNKTDEGTATSVESLTQTTAGGDETTVGFDPDSALVTTVVTSSGVTMTFTWTNDKVFVTASAQNSSFELNVQVRLEPGDSSPGSTLPEVNGTVSGTPTVAMQSLRLPVLVTRCGLPTDNVVVKAFGYKGSNLTSATDVSSLDPDVEYRVLPTDEAGQFEIVVPASPAVSSPEAAQTVCDSVSRVVGGVCAALLNTRPATDGTICNEVANAAQFITTQSGAESTLILAACMGGFGAVQTFCNAFGYNTTEDEAIASSNLCQQVTGTVDSFSPDPVLVVPKAVFSNGLEVSVPGEVVSPGNTAQTLPVFSISSIGQAISSVTITPRDPLPEEDYVVYAQFVCTDATTVVTMAIVGTDGYTKQVQCTGAISDCTLYVPGAAELVVDRVTISIHSGGLFVVSMEYVIVF</sequence>
<dbReference type="GeneID" id="109482846"/>
<dbReference type="KEGG" id="bbel:109482846"/>
<dbReference type="RefSeq" id="XP_019641247.1">
    <property type="nucleotide sequence ID" value="XM_019785688.1"/>
</dbReference>
<evidence type="ECO:0000313" key="1">
    <source>
        <dbReference type="Proteomes" id="UP000515135"/>
    </source>
</evidence>
<dbReference type="OrthoDB" id="439917at2759"/>
<dbReference type="AlphaFoldDB" id="A0A6P5AD75"/>
<gene>
    <name evidence="2" type="primary">LOC109482846</name>
</gene>
<organism evidence="1 2">
    <name type="scientific">Branchiostoma belcheri</name>
    <name type="common">Amphioxus</name>
    <dbReference type="NCBI Taxonomy" id="7741"/>
    <lineage>
        <taxon>Eukaryota</taxon>
        <taxon>Metazoa</taxon>
        <taxon>Chordata</taxon>
        <taxon>Cephalochordata</taxon>
        <taxon>Leptocardii</taxon>
        <taxon>Amphioxiformes</taxon>
        <taxon>Branchiostomatidae</taxon>
        <taxon>Branchiostoma</taxon>
    </lineage>
</organism>
<evidence type="ECO:0000313" key="2">
    <source>
        <dbReference type="RefSeq" id="XP_019641247.1"/>
    </source>
</evidence>